<dbReference type="EMBL" id="CAHP01000020">
    <property type="protein sequence ID" value="CCG41367.1"/>
    <property type="molecule type" value="Genomic_DNA"/>
</dbReference>
<accession>H8FSM9</accession>
<evidence type="ECO:0000313" key="1">
    <source>
        <dbReference type="EMBL" id="CCG41367.1"/>
    </source>
</evidence>
<dbReference type="STRING" id="1150626.PHAMO_270208"/>
<comment type="caution">
    <text evidence="1">The sequence shown here is derived from an EMBL/GenBank/DDBJ whole genome shotgun (WGS) entry which is preliminary data.</text>
</comment>
<dbReference type="AlphaFoldDB" id="H8FSM9"/>
<name>H8FSM9_MAGML</name>
<proteinExistence type="predicted"/>
<evidence type="ECO:0000313" key="2">
    <source>
        <dbReference type="Proteomes" id="UP000004169"/>
    </source>
</evidence>
<organism evidence="1 2">
    <name type="scientific">Magnetospirillum molischianum DSM 120</name>
    <dbReference type="NCBI Taxonomy" id="1150626"/>
    <lineage>
        <taxon>Bacteria</taxon>
        <taxon>Pseudomonadati</taxon>
        <taxon>Pseudomonadota</taxon>
        <taxon>Alphaproteobacteria</taxon>
        <taxon>Rhodospirillales</taxon>
        <taxon>Rhodospirillaceae</taxon>
        <taxon>Magnetospirillum</taxon>
    </lineage>
</organism>
<protein>
    <submittedName>
        <fullName evidence="1">Uncharacterized protein</fullName>
    </submittedName>
</protein>
<gene>
    <name evidence="1" type="ORF">PHAMO_270208</name>
</gene>
<dbReference type="Proteomes" id="UP000004169">
    <property type="component" value="Unassembled WGS sequence"/>
</dbReference>
<sequence length="88" mass="9559">MAAVNARIGKTDWFGLDSGTQTGLERPPKGCVAIGLLLLVRDSFLFDVNLLSLGGREEVPEQRWGLECPISVFPLHPRVLADPPFSVA</sequence>
<reference evidence="1 2" key="1">
    <citation type="journal article" date="2012" name="J. Bacteriol.">
        <title>Draft Genome Sequence of the Purple Photosynthetic Bacterium Phaeospirillum molischianum DSM120, a Particularly Versatile Bacterium.</title>
        <authorList>
            <person name="Duquesne K."/>
            <person name="Prima V."/>
            <person name="Ji B."/>
            <person name="Rouy Z."/>
            <person name="Medigue C."/>
            <person name="Talla E."/>
            <person name="Sturgis J.N."/>
        </authorList>
    </citation>
    <scope>NUCLEOTIDE SEQUENCE [LARGE SCALE GENOMIC DNA]</scope>
    <source>
        <strain evidence="2">DSM120</strain>
    </source>
</reference>
<keyword evidence="2" id="KW-1185">Reference proteome</keyword>